<protein>
    <submittedName>
        <fullName evidence="2">Uncharacterized protein</fullName>
    </submittedName>
</protein>
<feature type="compositionally biased region" description="Basic and acidic residues" evidence="1">
    <location>
        <begin position="67"/>
        <end position="77"/>
    </location>
</feature>
<organism evidence="2 3">
    <name type="scientific">Bionectria ochroleuca</name>
    <name type="common">Gliocladium roseum</name>
    <dbReference type="NCBI Taxonomy" id="29856"/>
    <lineage>
        <taxon>Eukaryota</taxon>
        <taxon>Fungi</taxon>
        <taxon>Dikarya</taxon>
        <taxon>Ascomycota</taxon>
        <taxon>Pezizomycotina</taxon>
        <taxon>Sordariomycetes</taxon>
        <taxon>Hypocreomycetidae</taxon>
        <taxon>Hypocreales</taxon>
        <taxon>Bionectriaceae</taxon>
        <taxon>Clonostachys</taxon>
    </lineage>
</organism>
<evidence type="ECO:0000256" key="1">
    <source>
        <dbReference type="SAM" id="MobiDB-lite"/>
    </source>
</evidence>
<evidence type="ECO:0000313" key="3">
    <source>
        <dbReference type="Proteomes" id="UP000766486"/>
    </source>
</evidence>
<evidence type="ECO:0000313" key="2">
    <source>
        <dbReference type="EMBL" id="VUC28164.1"/>
    </source>
</evidence>
<sequence>MSRMGTERWMALSSRCKDLTRTAGSQQEAITGSSRGTWMATDGMGGDDEAGRSDDRKSTKQRKKKSKLGEVKGEPGKQTDVGWYGGE</sequence>
<feature type="compositionally biased region" description="Basic and acidic residues" evidence="1">
    <location>
        <begin position="49"/>
        <end position="58"/>
    </location>
</feature>
<feature type="region of interest" description="Disordered" evidence="1">
    <location>
        <begin position="20"/>
        <end position="87"/>
    </location>
</feature>
<reference evidence="2 3" key="1">
    <citation type="submission" date="2019-06" db="EMBL/GenBank/DDBJ databases">
        <authorList>
            <person name="Broberg M."/>
        </authorList>
    </citation>
    <scope>NUCLEOTIDE SEQUENCE [LARGE SCALE GENOMIC DNA]</scope>
</reference>
<dbReference type="Proteomes" id="UP000766486">
    <property type="component" value="Unassembled WGS sequence"/>
</dbReference>
<name>A0ABY6UC25_BIOOC</name>
<feature type="compositionally biased region" description="Polar residues" evidence="1">
    <location>
        <begin position="22"/>
        <end position="36"/>
    </location>
</feature>
<proteinExistence type="predicted"/>
<accession>A0ABY6UC25</accession>
<comment type="caution">
    <text evidence="2">The sequence shown here is derived from an EMBL/GenBank/DDBJ whole genome shotgun (WGS) entry which is preliminary data.</text>
</comment>
<keyword evidence="3" id="KW-1185">Reference proteome</keyword>
<dbReference type="EMBL" id="CABFNS010000781">
    <property type="protein sequence ID" value="VUC28164.1"/>
    <property type="molecule type" value="Genomic_DNA"/>
</dbReference>
<gene>
    <name evidence="2" type="ORF">CLO192961_LOCUS227159</name>
</gene>